<name>A0A8J2XRZ6_9GAMM</name>
<dbReference type="InterPro" id="IPR011577">
    <property type="entry name" value="Cyt_b561_bac/Ni-Hgenase"/>
</dbReference>
<dbReference type="SUPFAM" id="SSF81342">
    <property type="entry name" value="Transmembrane di-heme cytochromes"/>
    <property type="match status" value="1"/>
</dbReference>
<dbReference type="Pfam" id="PF01292">
    <property type="entry name" value="Ni_hydr_CYTB"/>
    <property type="match status" value="1"/>
</dbReference>
<keyword evidence="3" id="KW-0813">Transport</keyword>
<protein>
    <submittedName>
        <fullName evidence="15">Cytochrome b</fullName>
    </submittedName>
</protein>
<feature type="transmembrane region" description="Helical" evidence="13">
    <location>
        <begin position="80"/>
        <end position="102"/>
    </location>
</feature>
<evidence type="ECO:0000256" key="10">
    <source>
        <dbReference type="ARBA" id="ARBA00023004"/>
    </source>
</evidence>
<dbReference type="OrthoDB" id="9793784at2"/>
<evidence type="ECO:0000256" key="9">
    <source>
        <dbReference type="ARBA" id="ARBA00022989"/>
    </source>
</evidence>
<reference evidence="16" key="1">
    <citation type="journal article" date="2019" name="Int. J. Syst. Evol. Microbiol.">
        <title>The Global Catalogue of Microorganisms (GCM) 10K type strain sequencing project: providing services to taxonomists for standard genome sequencing and annotation.</title>
        <authorList>
            <consortium name="The Broad Institute Genomics Platform"/>
            <consortium name="The Broad Institute Genome Sequencing Center for Infectious Disease"/>
            <person name="Wu L."/>
            <person name="Ma J."/>
        </authorList>
    </citation>
    <scope>NUCLEOTIDE SEQUENCE [LARGE SCALE GENOMIC DNA]</scope>
    <source>
        <strain evidence="16">CGMCC 1.10130</strain>
    </source>
</reference>
<dbReference type="RefSeq" id="WP_158100676.1">
    <property type="nucleotide sequence ID" value="NZ_BMDX01000042.1"/>
</dbReference>
<dbReference type="GO" id="GO:0046872">
    <property type="term" value="F:metal ion binding"/>
    <property type="evidence" value="ECO:0007669"/>
    <property type="project" value="UniProtKB-KW"/>
</dbReference>
<evidence type="ECO:0000256" key="2">
    <source>
        <dbReference type="ARBA" id="ARBA00004651"/>
    </source>
</evidence>
<gene>
    <name evidence="15" type="ORF">GCM10011369_36650</name>
</gene>
<keyword evidence="5" id="KW-0349">Heme</keyword>
<comment type="subcellular location">
    <subcellularLocation>
        <location evidence="2">Cell membrane</location>
        <topology evidence="2">Multi-pass membrane protein</topology>
    </subcellularLocation>
</comment>
<comment type="cofactor">
    <cofactor evidence="1">
        <name>heme b</name>
        <dbReference type="ChEBI" id="CHEBI:60344"/>
    </cofactor>
</comment>
<dbReference type="Proteomes" id="UP000619743">
    <property type="component" value="Unassembled WGS sequence"/>
</dbReference>
<keyword evidence="11 13" id="KW-0472">Membrane</keyword>
<evidence type="ECO:0000256" key="12">
    <source>
        <dbReference type="ARBA" id="ARBA00037975"/>
    </source>
</evidence>
<dbReference type="PANTHER" id="PTHR30529:SF1">
    <property type="entry name" value="CYTOCHROME B561 HOMOLOG 2"/>
    <property type="match status" value="1"/>
</dbReference>
<dbReference type="InterPro" id="IPR016174">
    <property type="entry name" value="Di-haem_cyt_TM"/>
</dbReference>
<evidence type="ECO:0000256" key="7">
    <source>
        <dbReference type="ARBA" id="ARBA00022723"/>
    </source>
</evidence>
<feature type="transmembrane region" description="Helical" evidence="13">
    <location>
        <begin position="12"/>
        <end position="32"/>
    </location>
</feature>
<sequence>MNNRSNRLTRYLHWLMALILLLAMLLGFYMTYTESYQLYALHKSLAVIIALLFIFRLYWRQRSPWPSIAKDSDHERLVSGAHKLLLGLVALMLLSGISYSGFAGYGVALFGLEIIPSQYDPEGNAVPFHSELSVMGQQIHHYTGFVFSALVVCHIGAALKHHIVDKDNTLNRMLGKS</sequence>
<comment type="similarity">
    <text evidence="12">Belongs to the cytochrome b561 family.</text>
</comment>
<dbReference type="Gene3D" id="1.20.950.20">
    <property type="entry name" value="Transmembrane di-heme cytochromes, Chain C"/>
    <property type="match status" value="1"/>
</dbReference>
<evidence type="ECO:0000256" key="11">
    <source>
        <dbReference type="ARBA" id="ARBA00023136"/>
    </source>
</evidence>
<dbReference type="AlphaFoldDB" id="A0A8J2XRZ6"/>
<evidence type="ECO:0000313" key="16">
    <source>
        <dbReference type="Proteomes" id="UP000619743"/>
    </source>
</evidence>
<feature type="transmembrane region" description="Helical" evidence="13">
    <location>
        <begin position="139"/>
        <end position="159"/>
    </location>
</feature>
<accession>A0A8J2XRZ6</accession>
<evidence type="ECO:0000256" key="5">
    <source>
        <dbReference type="ARBA" id="ARBA00022617"/>
    </source>
</evidence>
<dbReference type="PANTHER" id="PTHR30529">
    <property type="entry name" value="CYTOCHROME B561"/>
    <property type="match status" value="1"/>
</dbReference>
<keyword evidence="8" id="KW-0249">Electron transport</keyword>
<evidence type="ECO:0000256" key="3">
    <source>
        <dbReference type="ARBA" id="ARBA00022448"/>
    </source>
</evidence>
<evidence type="ECO:0000256" key="8">
    <source>
        <dbReference type="ARBA" id="ARBA00022982"/>
    </source>
</evidence>
<organism evidence="15 16">
    <name type="scientific">Neiella marina</name>
    <dbReference type="NCBI Taxonomy" id="508461"/>
    <lineage>
        <taxon>Bacteria</taxon>
        <taxon>Pseudomonadati</taxon>
        <taxon>Pseudomonadota</taxon>
        <taxon>Gammaproteobacteria</taxon>
        <taxon>Alteromonadales</taxon>
        <taxon>Echinimonadaceae</taxon>
        <taxon>Neiella</taxon>
    </lineage>
</organism>
<dbReference type="EMBL" id="BMDX01000042">
    <property type="protein sequence ID" value="GGA91228.1"/>
    <property type="molecule type" value="Genomic_DNA"/>
</dbReference>
<dbReference type="GO" id="GO:0009055">
    <property type="term" value="F:electron transfer activity"/>
    <property type="evidence" value="ECO:0007669"/>
    <property type="project" value="InterPro"/>
</dbReference>
<keyword evidence="4" id="KW-1003">Cell membrane</keyword>
<evidence type="ECO:0000256" key="6">
    <source>
        <dbReference type="ARBA" id="ARBA00022692"/>
    </source>
</evidence>
<dbReference type="GO" id="GO:0005886">
    <property type="term" value="C:plasma membrane"/>
    <property type="evidence" value="ECO:0007669"/>
    <property type="project" value="UniProtKB-SubCell"/>
</dbReference>
<keyword evidence="9 13" id="KW-1133">Transmembrane helix</keyword>
<dbReference type="GO" id="GO:0020037">
    <property type="term" value="F:heme binding"/>
    <property type="evidence" value="ECO:0007669"/>
    <property type="project" value="TreeGrafter"/>
</dbReference>
<keyword evidence="6 13" id="KW-0812">Transmembrane</keyword>
<evidence type="ECO:0000259" key="14">
    <source>
        <dbReference type="Pfam" id="PF01292"/>
    </source>
</evidence>
<keyword evidence="16" id="KW-1185">Reference proteome</keyword>
<evidence type="ECO:0000256" key="13">
    <source>
        <dbReference type="SAM" id="Phobius"/>
    </source>
</evidence>
<dbReference type="GO" id="GO:0022904">
    <property type="term" value="P:respiratory electron transport chain"/>
    <property type="evidence" value="ECO:0007669"/>
    <property type="project" value="InterPro"/>
</dbReference>
<feature type="transmembrane region" description="Helical" evidence="13">
    <location>
        <begin position="38"/>
        <end position="59"/>
    </location>
</feature>
<evidence type="ECO:0000256" key="1">
    <source>
        <dbReference type="ARBA" id="ARBA00001970"/>
    </source>
</evidence>
<feature type="domain" description="Cytochrome b561 bacterial/Ni-hydrogenase" evidence="14">
    <location>
        <begin position="6"/>
        <end position="175"/>
    </location>
</feature>
<comment type="caution">
    <text evidence="15">The sequence shown here is derived from an EMBL/GenBank/DDBJ whole genome shotgun (WGS) entry which is preliminary data.</text>
</comment>
<keyword evidence="10" id="KW-0408">Iron</keyword>
<evidence type="ECO:0000313" key="15">
    <source>
        <dbReference type="EMBL" id="GGA91228.1"/>
    </source>
</evidence>
<proteinExistence type="inferred from homology"/>
<evidence type="ECO:0000256" key="4">
    <source>
        <dbReference type="ARBA" id="ARBA00022475"/>
    </source>
</evidence>
<keyword evidence="7" id="KW-0479">Metal-binding</keyword>
<dbReference type="InterPro" id="IPR052168">
    <property type="entry name" value="Cytochrome_b561_oxidase"/>
</dbReference>